<sequence length="131" mass="15328">MLAVLQKTIDATCFSIDLYQSLFDKINDNEKRKQQLQLFLKHGQKQYQLFQYLHFLMNGASYEHKPCHIVHDSLHDLIDAALFNEMKKINGYYELFTSLTGTKKQVTMQALQHSLQCAETLLEMVEEVNLE</sequence>
<keyword evidence="2" id="KW-1185">Reference proteome</keyword>
<dbReference type="AlphaFoldDB" id="A0A7W0BXG2"/>
<reference evidence="1 2" key="1">
    <citation type="submission" date="2020-07" db="EMBL/GenBank/DDBJ databases">
        <title>Genomic Encyclopedia of Type Strains, Phase IV (KMG-IV): sequencing the most valuable type-strain genomes for metagenomic binning, comparative biology and taxonomic classification.</title>
        <authorList>
            <person name="Goeker M."/>
        </authorList>
    </citation>
    <scope>NUCLEOTIDE SEQUENCE [LARGE SCALE GENOMIC DNA]</scope>
    <source>
        <strain evidence="1 2">DSM 25220</strain>
    </source>
</reference>
<accession>A0A7W0BXG2</accession>
<dbReference type="EMBL" id="JACDUU010000005">
    <property type="protein sequence ID" value="MBA2871989.1"/>
    <property type="molecule type" value="Genomic_DNA"/>
</dbReference>
<proteinExistence type="predicted"/>
<name>A0A7W0BXG2_9BACL</name>
<dbReference type="Proteomes" id="UP000580891">
    <property type="component" value="Unassembled WGS sequence"/>
</dbReference>
<comment type="caution">
    <text evidence="1">The sequence shown here is derived from an EMBL/GenBank/DDBJ whole genome shotgun (WGS) entry which is preliminary data.</text>
</comment>
<evidence type="ECO:0000313" key="2">
    <source>
        <dbReference type="Proteomes" id="UP000580891"/>
    </source>
</evidence>
<dbReference type="RefSeq" id="WP_181537791.1">
    <property type="nucleotide sequence ID" value="NZ_JACDUU010000005.1"/>
</dbReference>
<gene>
    <name evidence="1" type="ORF">HNQ85_002279</name>
</gene>
<evidence type="ECO:0000313" key="1">
    <source>
        <dbReference type="EMBL" id="MBA2871989.1"/>
    </source>
</evidence>
<organism evidence="1 2">
    <name type="scientific">[Anoxybacillus] calidus</name>
    <dbReference type="NCBI Taxonomy" id="575178"/>
    <lineage>
        <taxon>Bacteria</taxon>
        <taxon>Bacillati</taxon>
        <taxon>Bacillota</taxon>
        <taxon>Bacilli</taxon>
        <taxon>Bacillales</taxon>
        <taxon>Anoxybacillaceae</taxon>
        <taxon>Paranoxybacillus</taxon>
    </lineage>
</organism>
<protein>
    <submittedName>
        <fullName evidence="1">Rubrerythrin</fullName>
    </submittedName>
</protein>